<dbReference type="KEGG" id="msil:METEAL_21630"/>
<evidence type="ECO:0000313" key="2">
    <source>
        <dbReference type="Proteomes" id="UP001238179"/>
    </source>
</evidence>
<gene>
    <name evidence="1" type="ORF">METEAL_21630</name>
</gene>
<proteinExistence type="predicted"/>
<evidence type="ECO:0000313" key="1">
    <source>
        <dbReference type="EMBL" id="BDU72989.1"/>
    </source>
</evidence>
<organism evidence="1 2">
    <name type="scientific">Mesoterricola silvestris</name>
    <dbReference type="NCBI Taxonomy" id="2927979"/>
    <lineage>
        <taxon>Bacteria</taxon>
        <taxon>Pseudomonadati</taxon>
        <taxon>Acidobacteriota</taxon>
        <taxon>Holophagae</taxon>
        <taxon>Holophagales</taxon>
        <taxon>Holophagaceae</taxon>
        <taxon>Mesoterricola</taxon>
    </lineage>
</organism>
<reference evidence="2" key="1">
    <citation type="journal article" date="2023" name="Int. J. Syst. Evol. Microbiol.">
        <title>Mesoterricola silvestris gen. nov., sp. nov., Mesoterricola sediminis sp. nov., Geothrix oryzae sp. nov., Geothrix edaphica sp. nov., Geothrix rubra sp. nov., and Geothrix limicola sp. nov., six novel members of Acidobacteriota isolated from soils.</title>
        <authorList>
            <person name="Itoh H."/>
            <person name="Sugisawa Y."/>
            <person name="Mise K."/>
            <person name="Xu Z."/>
            <person name="Kuniyasu M."/>
            <person name="Ushijima N."/>
            <person name="Kawano K."/>
            <person name="Kobayashi E."/>
            <person name="Shiratori Y."/>
            <person name="Masuda Y."/>
            <person name="Senoo K."/>
        </authorList>
    </citation>
    <scope>NUCLEOTIDE SEQUENCE [LARGE SCALE GENOMIC DNA]</scope>
    <source>
        <strain evidence="2">W79</strain>
    </source>
</reference>
<dbReference type="EMBL" id="AP027080">
    <property type="protein sequence ID" value="BDU72989.1"/>
    <property type="molecule type" value="Genomic_DNA"/>
</dbReference>
<dbReference type="Proteomes" id="UP001238179">
    <property type="component" value="Chromosome"/>
</dbReference>
<protein>
    <recommendedName>
        <fullName evidence="3">Lipoprotein</fullName>
    </recommendedName>
</protein>
<keyword evidence="2" id="KW-1185">Reference proteome</keyword>
<accession>A0AA48GN84</accession>
<name>A0AA48GN84_9BACT</name>
<dbReference type="RefSeq" id="WP_316411633.1">
    <property type="nucleotide sequence ID" value="NZ_AP027080.1"/>
</dbReference>
<dbReference type="PROSITE" id="PS51257">
    <property type="entry name" value="PROKAR_LIPOPROTEIN"/>
    <property type="match status" value="1"/>
</dbReference>
<evidence type="ECO:0008006" key="3">
    <source>
        <dbReference type="Google" id="ProtNLM"/>
    </source>
</evidence>
<dbReference type="AlphaFoldDB" id="A0AA48GN84"/>
<sequence>MNLRKVLPPVCAVLVLGCVRDKPYAFDQPNLQVRATFPGEPRQAQYPEDTPFGPILWYSFAYTPPGRMDLNYRVDVGNLPPGTRGGDTTPAALATFQGFLAKRLGGTLERTDLPPARGPGFSYRIRTGAKSWVEGIVVLKRGRLHHAQATVDRADDPNLTTFLGSFAVD</sequence>